<evidence type="ECO:0000256" key="1">
    <source>
        <dbReference type="ARBA" id="ARBA00004273"/>
    </source>
</evidence>
<comment type="caution">
    <text evidence="9">The sequence shown here is derived from an EMBL/GenBank/DDBJ whole genome shotgun (WGS) entry which is preliminary data.</text>
</comment>
<organism evidence="9 10">
    <name type="scientific">Basidiobolus ranarum</name>
    <dbReference type="NCBI Taxonomy" id="34480"/>
    <lineage>
        <taxon>Eukaryota</taxon>
        <taxon>Fungi</taxon>
        <taxon>Fungi incertae sedis</taxon>
        <taxon>Zoopagomycota</taxon>
        <taxon>Entomophthoromycotina</taxon>
        <taxon>Basidiobolomycetes</taxon>
        <taxon>Basidiobolales</taxon>
        <taxon>Basidiobolaceae</taxon>
        <taxon>Basidiobolus</taxon>
    </lineage>
</organism>
<keyword evidence="7" id="KW-0496">Mitochondrion</keyword>
<dbReference type="EMBL" id="JASJQH010006974">
    <property type="protein sequence ID" value="KAK9721620.1"/>
    <property type="molecule type" value="Genomic_DNA"/>
</dbReference>
<dbReference type="PRINTS" id="PR02049">
    <property type="entry name" value="PROTEINF36A"/>
</dbReference>
<dbReference type="Pfam" id="PF12597">
    <property type="entry name" value="Cox20"/>
    <property type="match status" value="1"/>
</dbReference>
<dbReference type="PANTHER" id="PTHR31586:SF1">
    <property type="entry name" value="CYTOCHROME C OXIDASE ASSEMBLY PROTEIN COX20, MITOCHONDRIAL"/>
    <property type="match status" value="1"/>
</dbReference>
<keyword evidence="8" id="KW-0472">Membrane</keyword>
<proteinExistence type="inferred from homology"/>
<evidence type="ECO:0000313" key="9">
    <source>
        <dbReference type="EMBL" id="KAK9721620.1"/>
    </source>
</evidence>
<evidence type="ECO:0000256" key="3">
    <source>
        <dbReference type="ARBA" id="ARBA00017689"/>
    </source>
</evidence>
<dbReference type="PIRSF" id="PIRSF007871">
    <property type="entry name" value="Cox20"/>
    <property type="match status" value="1"/>
</dbReference>
<evidence type="ECO:0000256" key="7">
    <source>
        <dbReference type="ARBA" id="ARBA00023128"/>
    </source>
</evidence>
<name>A0ABR2W6P2_9FUNG</name>
<keyword evidence="4" id="KW-0812">Transmembrane</keyword>
<evidence type="ECO:0000256" key="6">
    <source>
        <dbReference type="ARBA" id="ARBA00022989"/>
    </source>
</evidence>
<dbReference type="InterPro" id="IPR022533">
    <property type="entry name" value="Cox20"/>
</dbReference>
<evidence type="ECO:0000313" key="10">
    <source>
        <dbReference type="Proteomes" id="UP001479436"/>
    </source>
</evidence>
<comment type="subcellular location">
    <subcellularLocation>
        <location evidence="1">Mitochondrion inner membrane</location>
    </subcellularLocation>
</comment>
<evidence type="ECO:0000256" key="4">
    <source>
        <dbReference type="ARBA" id="ARBA00022692"/>
    </source>
</evidence>
<keyword evidence="5" id="KW-0999">Mitochondrion inner membrane</keyword>
<comment type="similarity">
    <text evidence="2">Belongs to the COX20 family.</text>
</comment>
<keyword evidence="6" id="KW-1133">Transmembrane helix</keyword>
<gene>
    <name evidence="9" type="ORF">K7432_003280</name>
</gene>
<dbReference type="PANTHER" id="PTHR31586">
    <property type="entry name" value="CYTOCHROME C OXIDASE PROTEIN 20"/>
    <property type="match status" value="1"/>
</dbReference>
<keyword evidence="10" id="KW-1185">Reference proteome</keyword>
<evidence type="ECO:0000256" key="5">
    <source>
        <dbReference type="ARBA" id="ARBA00022792"/>
    </source>
</evidence>
<protein>
    <recommendedName>
        <fullName evidence="3">Cytochrome c oxidase assembly protein COX20, mitochondrial</fullName>
    </recommendedName>
</protein>
<evidence type="ECO:0000256" key="2">
    <source>
        <dbReference type="ARBA" id="ARBA00009575"/>
    </source>
</evidence>
<reference evidence="9 10" key="1">
    <citation type="submission" date="2023-04" db="EMBL/GenBank/DDBJ databases">
        <title>Genome of Basidiobolus ranarum AG-B5.</title>
        <authorList>
            <person name="Stajich J.E."/>
            <person name="Carter-House D."/>
            <person name="Gryganskyi A."/>
        </authorList>
    </citation>
    <scope>NUCLEOTIDE SEQUENCE [LARGE SCALE GENOMIC DNA]</scope>
    <source>
        <strain evidence="9 10">AG-B5</strain>
    </source>
</reference>
<sequence length="145" mass="16304">MSDKSEPNQVNFSTEKIVDFQQNVEHTPEQHAATVSDAVKSISVKDFSKAPQMPCFRDSVLYGIGSGTGLGVGHFLLKKSIKPACNWAVGGFALVSILSWEVCQYQRRVKLHQIETIVNTLKEHQIRKKLQLEKPRPEENSPEQN</sequence>
<evidence type="ECO:0000256" key="8">
    <source>
        <dbReference type="ARBA" id="ARBA00023136"/>
    </source>
</evidence>
<accession>A0ABR2W6P2</accession>
<dbReference type="Proteomes" id="UP001479436">
    <property type="component" value="Unassembled WGS sequence"/>
</dbReference>